<organism evidence="1 2">
    <name type="scientific">Clathrus columnatus</name>
    <dbReference type="NCBI Taxonomy" id="1419009"/>
    <lineage>
        <taxon>Eukaryota</taxon>
        <taxon>Fungi</taxon>
        <taxon>Dikarya</taxon>
        <taxon>Basidiomycota</taxon>
        <taxon>Agaricomycotina</taxon>
        <taxon>Agaricomycetes</taxon>
        <taxon>Phallomycetidae</taxon>
        <taxon>Phallales</taxon>
        <taxon>Clathraceae</taxon>
        <taxon>Clathrus</taxon>
    </lineage>
</organism>
<dbReference type="Proteomes" id="UP001050691">
    <property type="component" value="Unassembled WGS sequence"/>
</dbReference>
<accession>A0AAV5ALT4</accession>
<protein>
    <submittedName>
        <fullName evidence="1">Uncharacterized protein</fullName>
    </submittedName>
</protein>
<dbReference type="AlphaFoldDB" id="A0AAV5ALT4"/>
<evidence type="ECO:0000313" key="1">
    <source>
        <dbReference type="EMBL" id="GJJ13648.1"/>
    </source>
</evidence>
<proteinExistence type="predicted"/>
<gene>
    <name evidence="1" type="ORF">Clacol_007904</name>
</gene>
<name>A0AAV5ALT4_9AGAM</name>
<keyword evidence="2" id="KW-1185">Reference proteome</keyword>
<sequence length="160" mass="18027">MSNPKRIAAGGHPYYHVFTILFIDDVSGNVSKQWNKHYVCYLSNACLPHEQLDKEFNIWFVGSSPHINALELAQGIQESFNKTKTGIIAYDALEKTECMFVVLPYLNVADNPMHAEMCSQSGLTSNKFCQTCNVGGGRDEKCSDDGYLKLFQFFTQVNKI</sequence>
<reference evidence="1" key="1">
    <citation type="submission" date="2021-10" db="EMBL/GenBank/DDBJ databases">
        <title>De novo Genome Assembly of Clathrus columnatus (Basidiomycota, Fungi) Using Illumina and Nanopore Sequence Data.</title>
        <authorList>
            <person name="Ogiso-Tanaka E."/>
            <person name="Itagaki H."/>
            <person name="Hosoya T."/>
            <person name="Hosaka K."/>
        </authorList>
    </citation>
    <scope>NUCLEOTIDE SEQUENCE</scope>
    <source>
        <strain evidence="1">MO-923</strain>
    </source>
</reference>
<comment type="caution">
    <text evidence="1">The sequence shown here is derived from an EMBL/GenBank/DDBJ whole genome shotgun (WGS) entry which is preliminary data.</text>
</comment>
<evidence type="ECO:0000313" key="2">
    <source>
        <dbReference type="Proteomes" id="UP001050691"/>
    </source>
</evidence>
<dbReference type="EMBL" id="BPWL01000009">
    <property type="protein sequence ID" value="GJJ13648.1"/>
    <property type="molecule type" value="Genomic_DNA"/>
</dbReference>